<name>A0ABR3AAM3_9AGAR</name>
<dbReference type="PANTHER" id="PTHR10343">
    <property type="entry name" value="5'-AMP-ACTIVATED PROTEIN KINASE , BETA SUBUNIT"/>
    <property type="match status" value="1"/>
</dbReference>
<gene>
    <name evidence="3" type="primary">CRP1</name>
    <name evidence="3" type="ORF">AAF712_002182</name>
</gene>
<dbReference type="InterPro" id="IPR013783">
    <property type="entry name" value="Ig-like_fold"/>
</dbReference>
<dbReference type="EMBL" id="JBBXMP010000005">
    <property type="protein sequence ID" value="KAL0070961.1"/>
    <property type="molecule type" value="Genomic_DNA"/>
</dbReference>
<feature type="compositionally biased region" description="Low complexity" evidence="1">
    <location>
        <begin position="301"/>
        <end position="330"/>
    </location>
</feature>
<feature type="compositionally biased region" description="Pro residues" evidence="1">
    <location>
        <begin position="290"/>
        <end position="300"/>
    </location>
</feature>
<dbReference type="CDD" id="cd02859">
    <property type="entry name" value="E_set_AMPKbeta_like_N"/>
    <property type="match status" value="1"/>
</dbReference>
<keyword evidence="4" id="KW-1185">Reference proteome</keyword>
<protein>
    <submittedName>
        <fullName evidence="3">Cruciform DNA binding protein</fullName>
    </submittedName>
</protein>
<sequence length="391" mass="40204">MFWSRSTTLSKQDSSFKGTVKVPWNEKIAYKFVVDGQWVVNDREPTERDSAGNLNNVYVAPEKPAQVKAEEQVKAPADGEKITGAPTQESKSDSATSAVSQDPAPVAFSELKQTVVAAEGTSSTLEYLASGVGAAIRGVFGVDPINADKIPVETPKAEVPDNSVEAAGKVDSVADAKQDSLNASPATTQDIAPIANDKTVDDTISEPSQPVGSGVPAPLPVASIEDNTLSTPVKAAAENGPSTHVPASEASVSNGSAAVTPPGLPVTSETESSAPQTTVVSTPAALPPTDVVPPASPPATPAKETTASTVTPTSSAPASRATSPAPSTPTKGKHQRFSSSNSSQGSPKSEKSPSKFKTVSPSRSIRKSLAGLRRVSLKGIFGGKDKEEKEK</sequence>
<proteinExistence type="predicted"/>
<dbReference type="InterPro" id="IPR050827">
    <property type="entry name" value="CRP1_MDG1_kinase"/>
</dbReference>
<evidence type="ECO:0000313" key="3">
    <source>
        <dbReference type="EMBL" id="KAL0070961.1"/>
    </source>
</evidence>
<feature type="compositionally biased region" description="Polar residues" evidence="1">
    <location>
        <begin position="85"/>
        <end position="100"/>
    </location>
</feature>
<feature type="region of interest" description="Disordered" evidence="1">
    <location>
        <begin position="175"/>
        <end position="391"/>
    </location>
</feature>
<evidence type="ECO:0000259" key="2">
    <source>
        <dbReference type="Pfam" id="PF16561"/>
    </source>
</evidence>
<accession>A0ABR3AAM3</accession>
<evidence type="ECO:0000313" key="4">
    <source>
        <dbReference type="Proteomes" id="UP001437256"/>
    </source>
</evidence>
<feature type="region of interest" description="Disordered" evidence="1">
    <location>
        <begin position="61"/>
        <end position="102"/>
    </location>
</feature>
<dbReference type="InterPro" id="IPR032640">
    <property type="entry name" value="AMPK1_CBM"/>
</dbReference>
<feature type="compositionally biased region" description="Polar residues" evidence="1">
    <location>
        <begin position="267"/>
        <end position="281"/>
    </location>
</feature>
<dbReference type="Pfam" id="PF16561">
    <property type="entry name" value="AMPK1_CBM"/>
    <property type="match status" value="1"/>
</dbReference>
<dbReference type="InterPro" id="IPR014756">
    <property type="entry name" value="Ig_E-set"/>
</dbReference>
<dbReference type="Gene3D" id="2.60.40.10">
    <property type="entry name" value="Immunoglobulins"/>
    <property type="match status" value="1"/>
</dbReference>
<feature type="compositionally biased region" description="Low complexity" evidence="1">
    <location>
        <begin position="338"/>
        <end position="347"/>
    </location>
</feature>
<comment type="caution">
    <text evidence="3">The sequence shown here is derived from an EMBL/GenBank/DDBJ whole genome shotgun (WGS) entry which is preliminary data.</text>
</comment>
<feature type="domain" description="AMP-activated protein kinase glycogen-binding" evidence="2">
    <location>
        <begin position="3"/>
        <end position="59"/>
    </location>
</feature>
<dbReference type="Proteomes" id="UP001437256">
    <property type="component" value="Unassembled WGS sequence"/>
</dbReference>
<organism evidence="3 4">
    <name type="scientific">Marasmius tenuissimus</name>
    <dbReference type="NCBI Taxonomy" id="585030"/>
    <lineage>
        <taxon>Eukaryota</taxon>
        <taxon>Fungi</taxon>
        <taxon>Dikarya</taxon>
        <taxon>Basidiomycota</taxon>
        <taxon>Agaricomycotina</taxon>
        <taxon>Agaricomycetes</taxon>
        <taxon>Agaricomycetidae</taxon>
        <taxon>Agaricales</taxon>
        <taxon>Marasmiineae</taxon>
        <taxon>Marasmiaceae</taxon>
        <taxon>Marasmius</taxon>
    </lineage>
</organism>
<feature type="compositionally biased region" description="Polar residues" evidence="1">
    <location>
        <begin position="179"/>
        <end position="190"/>
    </location>
</feature>
<evidence type="ECO:0000256" key="1">
    <source>
        <dbReference type="SAM" id="MobiDB-lite"/>
    </source>
</evidence>
<dbReference type="SUPFAM" id="SSF81296">
    <property type="entry name" value="E set domains"/>
    <property type="match status" value="1"/>
</dbReference>
<dbReference type="PANTHER" id="PTHR10343:SF94">
    <property type="entry name" value="MDG1P"/>
    <property type="match status" value="1"/>
</dbReference>
<feature type="compositionally biased region" description="Basic and acidic residues" evidence="1">
    <location>
        <begin position="68"/>
        <end position="81"/>
    </location>
</feature>
<reference evidence="3 4" key="1">
    <citation type="submission" date="2024-05" db="EMBL/GenBank/DDBJ databases">
        <title>A draft genome resource for the thread blight pathogen Marasmius tenuissimus strain MS-2.</title>
        <authorList>
            <person name="Yulfo-Soto G.E."/>
            <person name="Baruah I.K."/>
            <person name="Amoako-Attah I."/>
            <person name="Bukari Y."/>
            <person name="Meinhardt L.W."/>
            <person name="Bailey B.A."/>
            <person name="Cohen S.P."/>
        </authorList>
    </citation>
    <scope>NUCLEOTIDE SEQUENCE [LARGE SCALE GENOMIC DNA]</scope>
    <source>
        <strain evidence="3 4">MS-2</strain>
    </source>
</reference>